<evidence type="ECO:0000259" key="2">
    <source>
        <dbReference type="PROSITE" id="PS50110"/>
    </source>
</evidence>
<dbReference type="Proteomes" id="UP001374893">
    <property type="component" value="Chromosome"/>
</dbReference>
<dbReference type="EMBL" id="AP024702">
    <property type="protein sequence ID" value="BCX47119.1"/>
    <property type="molecule type" value="Genomic_DNA"/>
</dbReference>
<dbReference type="Pfam" id="PF00072">
    <property type="entry name" value="Response_reg"/>
    <property type="match status" value="1"/>
</dbReference>
<keyword evidence="1" id="KW-0597">Phosphoprotein</keyword>
<evidence type="ECO:0000313" key="4">
    <source>
        <dbReference type="Proteomes" id="UP001374893"/>
    </source>
</evidence>
<dbReference type="PANTHER" id="PTHR43228:SF1">
    <property type="entry name" value="TWO-COMPONENT RESPONSE REGULATOR ARR22"/>
    <property type="match status" value="1"/>
</dbReference>
<proteinExistence type="predicted"/>
<dbReference type="SUPFAM" id="SSF52172">
    <property type="entry name" value="CheY-like"/>
    <property type="match status" value="1"/>
</dbReference>
<dbReference type="InterPro" id="IPR058245">
    <property type="entry name" value="NreC/VraR/RcsB-like_REC"/>
</dbReference>
<dbReference type="InterPro" id="IPR011006">
    <property type="entry name" value="CheY-like_superfamily"/>
</dbReference>
<evidence type="ECO:0000313" key="3">
    <source>
        <dbReference type="EMBL" id="BCX47119.1"/>
    </source>
</evidence>
<accession>A0ABN6H0N3</accession>
<sequence length="118" mass="13162">MTYLLVDDYAAARRLVRDLLEGPDVVIHEAENGIEAVASFASHRPDWVVMDIDMPEMDGLAATREIRRREPCASVAIVTQHDSDDMRMAAADAGAKHFLTKDRLLDLPDLLHSDLTHP</sequence>
<feature type="modified residue" description="4-aspartylphosphate" evidence="1">
    <location>
        <position position="51"/>
    </location>
</feature>
<dbReference type="InterPro" id="IPR052048">
    <property type="entry name" value="ST_Response_Regulator"/>
</dbReference>
<dbReference type="RefSeq" id="WP_338689151.1">
    <property type="nucleotide sequence ID" value="NZ_AP024702.1"/>
</dbReference>
<dbReference type="CDD" id="cd17535">
    <property type="entry name" value="REC_NarL-like"/>
    <property type="match status" value="1"/>
</dbReference>
<dbReference type="Gene3D" id="3.40.50.2300">
    <property type="match status" value="1"/>
</dbReference>
<dbReference type="SMART" id="SM00448">
    <property type="entry name" value="REC"/>
    <property type="match status" value="1"/>
</dbReference>
<feature type="domain" description="Response regulatory" evidence="2">
    <location>
        <begin position="2"/>
        <end position="116"/>
    </location>
</feature>
<reference evidence="3 4" key="1">
    <citation type="submission" date="2021-06" db="EMBL/GenBank/DDBJ databases">
        <title>Complete genome of Haloferula helveola possessing various polysaccharide degrading enzymes.</title>
        <authorList>
            <person name="Takami H."/>
            <person name="Huang C."/>
            <person name="Hamasaki K."/>
        </authorList>
    </citation>
    <scope>NUCLEOTIDE SEQUENCE [LARGE SCALE GENOMIC DNA]</scope>
    <source>
        <strain evidence="3 4">CN-1</strain>
    </source>
</reference>
<dbReference type="InterPro" id="IPR001789">
    <property type="entry name" value="Sig_transdc_resp-reg_receiver"/>
</dbReference>
<keyword evidence="4" id="KW-1185">Reference proteome</keyword>
<gene>
    <name evidence="3" type="ORF">HAHE_10270</name>
</gene>
<organism evidence="3 4">
    <name type="scientific">Haloferula helveola</name>
    <dbReference type="NCBI Taxonomy" id="490095"/>
    <lineage>
        <taxon>Bacteria</taxon>
        <taxon>Pseudomonadati</taxon>
        <taxon>Verrucomicrobiota</taxon>
        <taxon>Verrucomicrobiia</taxon>
        <taxon>Verrucomicrobiales</taxon>
        <taxon>Verrucomicrobiaceae</taxon>
        <taxon>Haloferula</taxon>
    </lineage>
</organism>
<dbReference type="PANTHER" id="PTHR43228">
    <property type="entry name" value="TWO-COMPONENT RESPONSE REGULATOR"/>
    <property type="match status" value="1"/>
</dbReference>
<dbReference type="PROSITE" id="PS50110">
    <property type="entry name" value="RESPONSE_REGULATORY"/>
    <property type="match status" value="1"/>
</dbReference>
<protein>
    <submittedName>
        <fullName evidence="3">Response regulator</fullName>
    </submittedName>
</protein>
<name>A0ABN6H0N3_9BACT</name>
<evidence type="ECO:0000256" key="1">
    <source>
        <dbReference type="PROSITE-ProRule" id="PRU00169"/>
    </source>
</evidence>